<dbReference type="InterPro" id="IPR016047">
    <property type="entry name" value="M23ase_b-sheet_dom"/>
</dbReference>
<protein>
    <recommendedName>
        <fullName evidence="2">M23ase beta-sheet core domain-containing protein</fullName>
    </recommendedName>
</protein>
<feature type="compositionally biased region" description="Low complexity" evidence="1">
    <location>
        <begin position="18"/>
        <end position="27"/>
    </location>
</feature>
<feature type="compositionally biased region" description="Low complexity" evidence="1">
    <location>
        <begin position="34"/>
        <end position="67"/>
    </location>
</feature>
<dbReference type="Gene3D" id="2.70.70.10">
    <property type="entry name" value="Glucose Permease (Domain IIA)"/>
    <property type="match status" value="1"/>
</dbReference>
<comment type="caution">
    <text evidence="3">The sequence shown here is derived from an EMBL/GenBank/DDBJ whole genome shotgun (WGS) entry which is preliminary data.</text>
</comment>
<feature type="compositionally biased region" description="Low complexity" evidence="1">
    <location>
        <begin position="262"/>
        <end position="274"/>
    </location>
</feature>
<reference evidence="3 4" key="1">
    <citation type="submission" date="2018-10" db="EMBL/GenBank/DDBJ databases">
        <title>Aeromicrobium sp. 9W16Y-2 whole genome shotgun sequence.</title>
        <authorList>
            <person name="Li F."/>
        </authorList>
    </citation>
    <scope>NUCLEOTIDE SEQUENCE [LARGE SCALE GENOMIC DNA]</scope>
    <source>
        <strain evidence="3 4">9W16Y-2</strain>
    </source>
</reference>
<gene>
    <name evidence="3" type="ORF">D9V41_10955</name>
</gene>
<dbReference type="InterPro" id="IPR050570">
    <property type="entry name" value="Cell_wall_metabolism_enzyme"/>
</dbReference>
<organism evidence="3 4">
    <name type="scientific">Aeromicrobium phragmitis</name>
    <dbReference type="NCBI Taxonomy" id="2478914"/>
    <lineage>
        <taxon>Bacteria</taxon>
        <taxon>Bacillati</taxon>
        <taxon>Actinomycetota</taxon>
        <taxon>Actinomycetes</taxon>
        <taxon>Propionibacteriales</taxon>
        <taxon>Nocardioidaceae</taxon>
        <taxon>Aeromicrobium</taxon>
    </lineage>
</organism>
<feature type="compositionally biased region" description="Polar residues" evidence="1">
    <location>
        <begin position="119"/>
        <end position="135"/>
    </location>
</feature>
<dbReference type="CDD" id="cd12797">
    <property type="entry name" value="M23_peptidase"/>
    <property type="match status" value="1"/>
</dbReference>
<dbReference type="PANTHER" id="PTHR21666:SF270">
    <property type="entry name" value="MUREIN HYDROLASE ACTIVATOR ENVC"/>
    <property type="match status" value="1"/>
</dbReference>
<feature type="region of interest" description="Disordered" evidence="1">
    <location>
        <begin position="194"/>
        <end position="274"/>
    </location>
</feature>
<feature type="compositionally biased region" description="Low complexity" evidence="1">
    <location>
        <begin position="215"/>
        <end position="226"/>
    </location>
</feature>
<dbReference type="EMBL" id="RDBF01000007">
    <property type="protein sequence ID" value="RLV55595.1"/>
    <property type="molecule type" value="Genomic_DNA"/>
</dbReference>
<evidence type="ECO:0000259" key="2">
    <source>
        <dbReference type="Pfam" id="PF01551"/>
    </source>
</evidence>
<evidence type="ECO:0000313" key="3">
    <source>
        <dbReference type="EMBL" id="RLV55595.1"/>
    </source>
</evidence>
<dbReference type="Pfam" id="PF01551">
    <property type="entry name" value="Peptidase_M23"/>
    <property type="match status" value="1"/>
</dbReference>
<dbReference type="FunFam" id="2.70.70.10:FF:000013">
    <property type="entry name" value="Peptidase family M23"/>
    <property type="match status" value="1"/>
</dbReference>
<dbReference type="PANTHER" id="PTHR21666">
    <property type="entry name" value="PEPTIDASE-RELATED"/>
    <property type="match status" value="1"/>
</dbReference>
<dbReference type="SUPFAM" id="SSF51261">
    <property type="entry name" value="Duplicated hybrid motif"/>
    <property type="match status" value="1"/>
</dbReference>
<dbReference type="InterPro" id="IPR011055">
    <property type="entry name" value="Dup_hybrid_motif"/>
</dbReference>
<evidence type="ECO:0000313" key="4">
    <source>
        <dbReference type="Proteomes" id="UP000282515"/>
    </source>
</evidence>
<accession>A0A3L8PJR4</accession>
<feature type="domain" description="M23ase beta-sheet core" evidence="2">
    <location>
        <begin position="376"/>
        <end position="472"/>
    </location>
</feature>
<dbReference type="Proteomes" id="UP000282515">
    <property type="component" value="Unassembled WGS sequence"/>
</dbReference>
<dbReference type="AlphaFoldDB" id="A0A3L8PJR4"/>
<evidence type="ECO:0000256" key="1">
    <source>
        <dbReference type="SAM" id="MobiDB-lite"/>
    </source>
</evidence>
<dbReference type="OrthoDB" id="1099523at2"/>
<proteinExistence type="predicted"/>
<dbReference type="GO" id="GO:0004222">
    <property type="term" value="F:metalloendopeptidase activity"/>
    <property type="evidence" value="ECO:0007669"/>
    <property type="project" value="TreeGrafter"/>
</dbReference>
<sequence>MAGLPLLPKVTTHTVASPGAAAAPATASGGGAGAVPAGKPPVTATAPGKSEAESSPPSSAHAESARSTGSHHHRRPITRPTVRAGLVSDDHPTPGESHTGTTARPLPCTRPRPPVMRRSMTSAGSHRATTPSSTRVPGGTRRRRRRRPPFASPLLAGVLSLSVAGGGVVLTGEARLSSTGAVALVTDQLPSALPVAESGADGPAVDGTEGVHLQPAAPEPGATATPSRQPINEPAAPSADEEAPSEPTEPPAERRAEEGSVSAPDPTPLTSDTSPLAAQLQSQTLAEEPVAPGVASLASAVLPPMPPDFTAQQEAFAAEQARIATLVEQRVAELKAEEEARAAEEARRANEWVMPLARYRLSARFGQAGSLWSSGRHTGIDLSAPTGTPLVAMQDAVVVSTTYAGAYGNRTVLRLADGTELWYAHQSRIDVEAGQMVRKGDQIGAVGATGNVTGPHLHLEVRPGKNADPVDPLPIMAEHGLKP</sequence>
<feature type="region of interest" description="Disordered" evidence="1">
    <location>
        <begin position="18"/>
        <end position="151"/>
    </location>
</feature>
<name>A0A3L8PJR4_9ACTN</name>
<keyword evidence="4" id="KW-1185">Reference proteome</keyword>